<accession>A0ABD4JKL9</accession>
<dbReference type="InterPro" id="IPR000055">
    <property type="entry name" value="Restrct_endonuc_typeI_TRD"/>
</dbReference>
<protein>
    <submittedName>
        <fullName evidence="5">Restriction endonuclease subunit S</fullName>
    </submittedName>
</protein>
<name>A0ABD4JKL9_9BACT</name>
<dbReference type="AlphaFoldDB" id="A0ABD4JKL9"/>
<dbReference type="RefSeq" id="WP_336613706.1">
    <property type="nucleotide sequence ID" value="NZ_JADBHS010000037.1"/>
</dbReference>
<comment type="caution">
    <text evidence="5">The sequence shown here is derived from an EMBL/GenBank/DDBJ whole genome shotgun (WGS) entry which is preliminary data.</text>
</comment>
<dbReference type="GO" id="GO:0004519">
    <property type="term" value="F:endonuclease activity"/>
    <property type="evidence" value="ECO:0007669"/>
    <property type="project" value="UniProtKB-KW"/>
</dbReference>
<keyword evidence="5" id="KW-0540">Nuclease</keyword>
<feature type="domain" description="Type I restriction modification DNA specificity" evidence="4">
    <location>
        <begin position="7"/>
        <end position="123"/>
    </location>
</feature>
<dbReference type="Gene3D" id="3.90.220.20">
    <property type="entry name" value="DNA methylase specificity domains"/>
    <property type="match status" value="1"/>
</dbReference>
<evidence type="ECO:0000313" key="5">
    <source>
        <dbReference type="EMBL" id="MBE2987273.1"/>
    </source>
</evidence>
<dbReference type="PANTHER" id="PTHR30408:SF12">
    <property type="entry name" value="TYPE I RESTRICTION ENZYME MJAVIII SPECIFICITY SUBUNIT"/>
    <property type="match status" value="1"/>
</dbReference>
<keyword evidence="2" id="KW-0680">Restriction system</keyword>
<feature type="non-terminal residue" evidence="5">
    <location>
        <position position="1"/>
    </location>
</feature>
<dbReference type="SUPFAM" id="SSF116734">
    <property type="entry name" value="DNA methylase specificity domain"/>
    <property type="match status" value="1"/>
</dbReference>
<keyword evidence="5" id="KW-0255">Endonuclease</keyword>
<evidence type="ECO:0000313" key="6">
    <source>
        <dbReference type="Proteomes" id="UP001318760"/>
    </source>
</evidence>
<dbReference type="PANTHER" id="PTHR30408">
    <property type="entry name" value="TYPE-1 RESTRICTION ENZYME ECOKI SPECIFICITY PROTEIN"/>
    <property type="match status" value="1"/>
</dbReference>
<dbReference type="Proteomes" id="UP001318760">
    <property type="component" value="Unassembled WGS sequence"/>
</dbReference>
<keyword evidence="5" id="KW-0378">Hydrolase</keyword>
<dbReference type="Pfam" id="PF01420">
    <property type="entry name" value="Methylase_S"/>
    <property type="match status" value="1"/>
</dbReference>
<reference evidence="5 6" key="1">
    <citation type="submission" date="2020-10" db="EMBL/GenBank/DDBJ databases">
        <title>Campylobacter californiensis sp. nov. isolated from cattle and feral swine in California.</title>
        <authorList>
            <person name="Miller W.G."/>
        </authorList>
    </citation>
    <scope>NUCLEOTIDE SEQUENCE [LARGE SCALE GENOMIC DNA]</scope>
    <source>
        <strain evidence="5 6">RM12919</strain>
    </source>
</reference>
<feature type="non-terminal residue" evidence="5">
    <location>
        <position position="124"/>
    </location>
</feature>
<evidence type="ECO:0000256" key="1">
    <source>
        <dbReference type="ARBA" id="ARBA00010923"/>
    </source>
</evidence>
<evidence type="ECO:0000256" key="3">
    <source>
        <dbReference type="ARBA" id="ARBA00023125"/>
    </source>
</evidence>
<evidence type="ECO:0000256" key="2">
    <source>
        <dbReference type="ARBA" id="ARBA00022747"/>
    </source>
</evidence>
<dbReference type="GO" id="GO:0003677">
    <property type="term" value="F:DNA binding"/>
    <property type="evidence" value="ECO:0007669"/>
    <property type="project" value="UniProtKB-KW"/>
</dbReference>
<dbReference type="InterPro" id="IPR052021">
    <property type="entry name" value="Type-I_RS_S_subunit"/>
</dbReference>
<sequence>ILLENVGGGTPSKSNQNYWDGNINWASVKDLSVNKLVLDDTIDKISELGLGASKLIPKGNIIICVRMGLGKIAIANIDTAINQDLRALIFSDYIYKKYFIYFYKTLKFEGQGLTVKGITLDTIN</sequence>
<proteinExistence type="inferred from homology"/>
<evidence type="ECO:0000259" key="4">
    <source>
        <dbReference type="Pfam" id="PF01420"/>
    </source>
</evidence>
<gene>
    <name evidence="5" type="ORF">CCAL12919_09165</name>
</gene>
<comment type="similarity">
    <text evidence="1">Belongs to the type-I restriction system S methylase family.</text>
</comment>
<dbReference type="EMBL" id="JADBHS010000037">
    <property type="protein sequence ID" value="MBE2987273.1"/>
    <property type="molecule type" value="Genomic_DNA"/>
</dbReference>
<organism evidence="5 6">
    <name type="scientific">Campylobacter californiensis</name>
    <dbReference type="NCBI Taxonomy" id="1032243"/>
    <lineage>
        <taxon>Bacteria</taxon>
        <taxon>Pseudomonadati</taxon>
        <taxon>Campylobacterota</taxon>
        <taxon>Epsilonproteobacteria</taxon>
        <taxon>Campylobacterales</taxon>
        <taxon>Campylobacteraceae</taxon>
        <taxon>Campylobacter</taxon>
    </lineage>
</organism>
<keyword evidence="3" id="KW-0238">DNA-binding</keyword>
<dbReference type="InterPro" id="IPR044946">
    <property type="entry name" value="Restrct_endonuc_typeI_TRD_sf"/>
</dbReference>
<dbReference type="GO" id="GO:0009307">
    <property type="term" value="P:DNA restriction-modification system"/>
    <property type="evidence" value="ECO:0007669"/>
    <property type="project" value="UniProtKB-KW"/>
</dbReference>